<keyword evidence="3" id="KW-1185">Reference proteome</keyword>
<gene>
    <name evidence="2" type="ORF">K0M31_013059</name>
</gene>
<reference evidence="2" key="1">
    <citation type="submission" date="2021-10" db="EMBL/GenBank/DDBJ databases">
        <title>Melipona bicolor Genome sequencing and assembly.</title>
        <authorList>
            <person name="Araujo N.S."/>
            <person name="Arias M.C."/>
        </authorList>
    </citation>
    <scope>NUCLEOTIDE SEQUENCE</scope>
    <source>
        <strain evidence="2">USP_2M_L1-L4_2017</strain>
        <tissue evidence="2">Whole body</tissue>
    </source>
</reference>
<protein>
    <submittedName>
        <fullName evidence="2">Uncharacterized protein</fullName>
    </submittedName>
</protein>
<feature type="region of interest" description="Disordered" evidence="1">
    <location>
        <begin position="1"/>
        <end position="45"/>
    </location>
</feature>
<organism evidence="2 3">
    <name type="scientific">Melipona bicolor</name>
    <dbReference type="NCBI Taxonomy" id="60889"/>
    <lineage>
        <taxon>Eukaryota</taxon>
        <taxon>Metazoa</taxon>
        <taxon>Ecdysozoa</taxon>
        <taxon>Arthropoda</taxon>
        <taxon>Hexapoda</taxon>
        <taxon>Insecta</taxon>
        <taxon>Pterygota</taxon>
        <taxon>Neoptera</taxon>
        <taxon>Endopterygota</taxon>
        <taxon>Hymenoptera</taxon>
        <taxon>Apocrita</taxon>
        <taxon>Aculeata</taxon>
        <taxon>Apoidea</taxon>
        <taxon>Anthophila</taxon>
        <taxon>Apidae</taxon>
        <taxon>Melipona</taxon>
    </lineage>
</organism>
<evidence type="ECO:0000313" key="2">
    <source>
        <dbReference type="EMBL" id="KAK1119640.1"/>
    </source>
</evidence>
<dbReference type="EMBL" id="JAHYIQ010000035">
    <property type="protein sequence ID" value="KAK1119640.1"/>
    <property type="molecule type" value="Genomic_DNA"/>
</dbReference>
<comment type="caution">
    <text evidence="2">The sequence shown here is derived from an EMBL/GenBank/DDBJ whole genome shotgun (WGS) entry which is preliminary data.</text>
</comment>
<evidence type="ECO:0000256" key="1">
    <source>
        <dbReference type="SAM" id="MobiDB-lite"/>
    </source>
</evidence>
<evidence type="ECO:0000313" key="3">
    <source>
        <dbReference type="Proteomes" id="UP001177670"/>
    </source>
</evidence>
<sequence length="65" mass="6695">MSLPQAPTPPPPPSPPPPPPPPPAAATAARHSIQQPTPSKKSETVRSVVVYATGERGVVGARLDR</sequence>
<name>A0AA40FIU7_9HYME</name>
<dbReference type="AlphaFoldDB" id="A0AA40FIU7"/>
<proteinExistence type="predicted"/>
<dbReference type="Proteomes" id="UP001177670">
    <property type="component" value="Unassembled WGS sequence"/>
</dbReference>
<accession>A0AA40FIU7</accession>
<feature type="compositionally biased region" description="Pro residues" evidence="1">
    <location>
        <begin position="1"/>
        <end position="24"/>
    </location>
</feature>